<keyword evidence="2" id="KW-1003">Cell membrane</keyword>
<keyword evidence="3 7" id="KW-0812">Transmembrane</keyword>
<evidence type="ECO:0000313" key="9">
    <source>
        <dbReference type="Proteomes" id="UP001183420"/>
    </source>
</evidence>
<dbReference type="RefSeq" id="WP_311603885.1">
    <property type="nucleotide sequence ID" value="NZ_JAVREM010000079.1"/>
</dbReference>
<keyword evidence="9" id="KW-1185">Reference proteome</keyword>
<sequence length="357" mass="37726">MGVEESRTPGRAGRAWWPIAVLLVGGAVFVAISRRDELGKAFDLLSRVSLVKLPLALVCEAGALLCLTGVQRWLLLAGGLRVRLTSMFALTLASNAVAGALPGGAAFSTAWLYRQLRRRGAGQALAAASLVVAGALSALGLLVIIVVGLLTTGARGPGAVIGRVLVVLGLVAVAVLAVFRSARVRAACGRGWRRVKARYDRMRRAEEAVRGLVEQARSVQPGLRPWLRPYALAQFNWVLDAACLAASLWALDIGVPWHGVLIAYALAQIPGSLRLTPGGVGIVEASLTALLVVYGLSPQQALAGTLLYRFWSYWLLQPVGWGFWIALTLHGRRSGDDDAGSDAGSDGGADSRPDSRE</sequence>
<feature type="transmembrane region" description="Helical" evidence="7">
    <location>
        <begin position="125"/>
        <end position="148"/>
    </location>
</feature>
<dbReference type="PANTHER" id="PTHR39087:SF2">
    <property type="entry name" value="UPF0104 MEMBRANE PROTEIN MJ1595"/>
    <property type="match status" value="1"/>
</dbReference>
<dbReference type="Proteomes" id="UP001183420">
    <property type="component" value="Unassembled WGS sequence"/>
</dbReference>
<evidence type="ECO:0000256" key="7">
    <source>
        <dbReference type="SAM" id="Phobius"/>
    </source>
</evidence>
<evidence type="ECO:0000256" key="4">
    <source>
        <dbReference type="ARBA" id="ARBA00022989"/>
    </source>
</evidence>
<evidence type="ECO:0000256" key="5">
    <source>
        <dbReference type="ARBA" id="ARBA00023136"/>
    </source>
</evidence>
<comment type="subcellular location">
    <subcellularLocation>
        <location evidence="1">Cell membrane</location>
        <topology evidence="1">Multi-pass membrane protein</topology>
    </subcellularLocation>
</comment>
<keyword evidence="5 7" id="KW-0472">Membrane</keyword>
<feature type="transmembrane region" description="Helical" evidence="7">
    <location>
        <begin position="160"/>
        <end position="179"/>
    </location>
</feature>
<feature type="transmembrane region" description="Helical" evidence="7">
    <location>
        <begin position="53"/>
        <end position="75"/>
    </location>
</feature>
<feature type="region of interest" description="Disordered" evidence="6">
    <location>
        <begin position="334"/>
        <end position="357"/>
    </location>
</feature>
<dbReference type="Pfam" id="PF03706">
    <property type="entry name" value="LPG_synthase_TM"/>
    <property type="match status" value="1"/>
</dbReference>
<name>A0ABU2LZE3_9ACTN</name>
<evidence type="ECO:0000313" key="8">
    <source>
        <dbReference type="EMBL" id="MDT0322954.1"/>
    </source>
</evidence>
<evidence type="ECO:0000256" key="2">
    <source>
        <dbReference type="ARBA" id="ARBA00022475"/>
    </source>
</evidence>
<proteinExistence type="predicted"/>
<reference evidence="9" key="1">
    <citation type="submission" date="2023-07" db="EMBL/GenBank/DDBJ databases">
        <title>30 novel species of actinomycetes from the DSMZ collection.</title>
        <authorList>
            <person name="Nouioui I."/>
        </authorList>
    </citation>
    <scope>NUCLEOTIDE SEQUENCE [LARGE SCALE GENOMIC DNA]</scope>
    <source>
        <strain evidence="9">DSM 44918</strain>
    </source>
</reference>
<keyword evidence="4 7" id="KW-1133">Transmembrane helix</keyword>
<protein>
    <submittedName>
        <fullName evidence="8">YbhN family protein</fullName>
    </submittedName>
</protein>
<evidence type="ECO:0000256" key="6">
    <source>
        <dbReference type="SAM" id="MobiDB-lite"/>
    </source>
</evidence>
<dbReference type="PANTHER" id="PTHR39087">
    <property type="entry name" value="UPF0104 MEMBRANE PROTEIN MJ1595"/>
    <property type="match status" value="1"/>
</dbReference>
<feature type="transmembrane region" description="Helical" evidence="7">
    <location>
        <begin position="275"/>
        <end position="296"/>
    </location>
</feature>
<feature type="transmembrane region" description="Helical" evidence="7">
    <location>
        <begin position="87"/>
        <end position="113"/>
    </location>
</feature>
<feature type="transmembrane region" description="Helical" evidence="7">
    <location>
        <begin position="15"/>
        <end position="32"/>
    </location>
</feature>
<feature type="transmembrane region" description="Helical" evidence="7">
    <location>
        <begin position="308"/>
        <end position="327"/>
    </location>
</feature>
<dbReference type="InterPro" id="IPR022791">
    <property type="entry name" value="L-PG_synthase/AglD"/>
</dbReference>
<comment type="caution">
    <text evidence="8">The sequence shown here is derived from an EMBL/GenBank/DDBJ whole genome shotgun (WGS) entry which is preliminary data.</text>
</comment>
<accession>A0ABU2LZE3</accession>
<dbReference type="NCBIfam" id="TIGR00374">
    <property type="entry name" value="flippase-like domain"/>
    <property type="match status" value="1"/>
</dbReference>
<dbReference type="EMBL" id="JAVREM010000079">
    <property type="protein sequence ID" value="MDT0322954.1"/>
    <property type="molecule type" value="Genomic_DNA"/>
</dbReference>
<evidence type="ECO:0000256" key="3">
    <source>
        <dbReference type="ARBA" id="ARBA00022692"/>
    </source>
</evidence>
<organism evidence="8 9">
    <name type="scientific">Streptomyces millisiae</name>
    <dbReference type="NCBI Taxonomy" id="3075542"/>
    <lineage>
        <taxon>Bacteria</taxon>
        <taxon>Bacillati</taxon>
        <taxon>Actinomycetota</taxon>
        <taxon>Actinomycetes</taxon>
        <taxon>Kitasatosporales</taxon>
        <taxon>Streptomycetaceae</taxon>
        <taxon>Streptomyces</taxon>
    </lineage>
</organism>
<evidence type="ECO:0000256" key="1">
    <source>
        <dbReference type="ARBA" id="ARBA00004651"/>
    </source>
</evidence>
<gene>
    <name evidence="8" type="ORF">RNC47_32045</name>
</gene>